<dbReference type="EMBL" id="JBHSUS010000001">
    <property type="protein sequence ID" value="MFC6441027.1"/>
    <property type="molecule type" value="Genomic_DNA"/>
</dbReference>
<evidence type="ECO:0000313" key="6">
    <source>
        <dbReference type="EMBL" id="MFC6441027.1"/>
    </source>
</evidence>
<dbReference type="Gene3D" id="1.10.150.130">
    <property type="match status" value="1"/>
</dbReference>
<evidence type="ECO:0000313" key="7">
    <source>
        <dbReference type="Proteomes" id="UP001596364"/>
    </source>
</evidence>
<evidence type="ECO:0000256" key="2">
    <source>
        <dbReference type="ARBA" id="ARBA00022908"/>
    </source>
</evidence>
<protein>
    <submittedName>
        <fullName evidence="6">Tyrosine-type recombinase/integrase</fullName>
    </submittedName>
</protein>
<dbReference type="RefSeq" id="WP_131258632.1">
    <property type="nucleotide sequence ID" value="NZ_JBHSUS010000001.1"/>
</dbReference>
<accession>A0ABW1XNN7</accession>
<dbReference type="SUPFAM" id="SSF56349">
    <property type="entry name" value="DNA breaking-rejoining enzymes"/>
    <property type="match status" value="1"/>
</dbReference>
<keyword evidence="3" id="KW-0238">DNA-binding</keyword>
<evidence type="ECO:0000256" key="3">
    <source>
        <dbReference type="ARBA" id="ARBA00023125"/>
    </source>
</evidence>
<dbReference type="Pfam" id="PF00589">
    <property type="entry name" value="Phage_integrase"/>
    <property type="match status" value="1"/>
</dbReference>
<name>A0ABW1XNN7_9ALTE</name>
<dbReference type="InterPro" id="IPR011010">
    <property type="entry name" value="DNA_brk_join_enz"/>
</dbReference>
<dbReference type="InterPro" id="IPR002104">
    <property type="entry name" value="Integrase_catalytic"/>
</dbReference>
<dbReference type="InterPro" id="IPR010998">
    <property type="entry name" value="Integrase_recombinase_N"/>
</dbReference>
<sequence>MPKIAFSESEVSRVLLPKLAKKVVYTFDNFAGLQLQLSRKADGNVSRHFQLRYQRPVSSGRNVIRIGQYPDLPLSEIEQRYKSFINQLKSGVDPQVEQLEQRLIASRVTNMALLKSSKNSLFSVFERFKDDWQNAGRNPDTLADYSAALTNHVFPVYGTHPINLITPVMWDNLIMDIANNQKKKGAALNAHKAGRVVFSYAVELNIINANPAFGRKKVLNEVRLHPTKHYLGSTQLHTFLNELHQQDRLKPWVKVLAEVMLRVGVRSDEWTRVQMQHINWQMMRIEHPAACMKNKEPAWTHLPQNVVELLLIHIQRIKEQVGKLTPDMYLFFDVDPYTPLPLRGSLTAKEFQKAHGWMHFTAKMFRKTIATHLQNQGASKEVTDAILNHKLAVGVNQSYQFGTLYHLKKEWIEKWQELLAAVERDPRALVPANESQLDTGLLSKVAGLFD</sequence>
<keyword evidence="7" id="KW-1185">Reference proteome</keyword>
<reference evidence="7" key="1">
    <citation type="journal article" date="2019" name="Int. J. Syst. Evol. Microbiol.">
        <title>The Global Catalogue of Microorganisms (GCM) 10K type strain sequencing project: providing services to taxonomists for standard genome sequencing and annotation.</title>
        <authorList>
            <consortium name="The Broad Institute Genomics Platform"/>
            <consortium name="The Broad Institute Genome Sequencing Center for Infectious Disease"/>
            <person name="Wu L."/>
            <person name="Ma J."/>
        </authorList>
    </citation>
    <scope>NUCLEOTIDE SEQUENCE [LARGE SCALE GENOMIC DNA]</scope>
    <source>
        <strain evidence="7">CGMCC 1.16031</strain>
    </source>
</reference>
<dbReference type="InterPro" id="IPR038488">
    <property type="entry name" value="Integrase_DNA-bd_sf"/>
</dbReference>
<dbReference type="InterPro" id="IPR013762">
    <property type="entry name" value="Integrase-like_cat_sf"/>
</dbReference>
<keyword evidence="2" id="KW-0229">DNA integration</keyword>
<evidence type="ECO:0000256" key="1">
    <source>
        <dbReference type="ARBA" id="ARBA00008857"/>
    </source>
</evidence>
<dbReference type="Gene3D" id="1.10.443.10">
    <property type="entry name" value="Intergrase catalytic core"/>
    <property type="match status" value="1"/>
</dbReference>
<evidence type="ECO:0000259" key="5">
    <source>
        <dbReference type="PROSITE" id="PS51898"/>
    </source>
</evidence>
<dbReference type="InterPro" id="IPR050808">
    <property type="entry name" value="Phage_Integrase"/>
</dbReference>
<dbReference type="Proteomes" id="UP001596364">
    <property type="component" value="Unassembled WGS sequence"/>
</dbReference>
<dbReference type="PROSITE" id="PS51898">
    <property type="entry name" value="TYR_RECOMBINASE"/>
    <property type="match status" value="1"/>
</dbReference>
<gene>
    <name evidence="6" type="ORF">ACFP85_12810</name>
</gene>
<evidence type="ECO:0000256" key="4">
    <source>
        <dbReference type="ARBA" id="ARBA00023172"/>
    </source>
</evidence>
<comment type="caution">
    <text evidence="6">The sequence shown here is derived from an EMBL/GenBank/DDBJ whole genome shotgun (WGS) entry which is preliminary data.</text>
</comment>
<feature type="domain" description="Tyr recombinase" evidence="5">
    <location>
        <begin position="226"/>
        <end position="412"/>
    </location>
</feature>
<dbReference type="Gene3D" id="3.30.160.390">
    <property type="entry name" value="Integrase, DNA-binding domain"/>
    <property type="match status" value="1"/>
</dbReference>
<proteinExistence type="inferred from homology"/>
<comment type="similarity">
    <text evidence="1">Belongs to the 'phage' integrase family.</text>
</comment>
<organism evidence="6 7">
    <name type="scientific">Pseudobowmanella zhangzhouensis</name>
    <dbReference type="NCBI Taxonomy" id="1537679"/>
    <lineage>
        <taxon>Bacteria</taxon>
        <taxon>Pseudomonadati</taxon>
        <taxon>Pseudomonadota</taxon>
        <taxon>Gammaproteobacteria</taxon>
        <taxon>Alteromonadales</taxon>
        <taxon>Alteromonadaceae</taxon>
    </lineage>
</organism>
<dbReference type="PANTHER" id="PTHR30629:SF2">
    <property type="entry name" value="PROPHAGE INTEGRASE INTS-RELATED"/>
    <property type="match status" value="1"/>
</dbReference>
<keyword evidence="4" id="KW-0233">DNA recombination</keyword>
<dbReference type="PANTHER" id="PTHR30629">
    <property type="entry name" value="PROPHAGE INTEGRASE"/>
    <property type="match status" value="1"/>
</dbReference>